<dbReference type="EMBL" id="BNJQ01000008">
    <property type="protein sequence ID" value="GHP04664.1"/>
    <property type="molecule type" value="Genomic_DNA"/>
</dbReference>
<dbReference type="InterPro" id="IPR039383">
    <property type="entry name" value="FHIT"/>
</dbReference>
<reference evidence="10" key="1">
    <citation type="submission" date="2020-10" db="EMBL/GenBank/DDBJ databases">
        <title>Unveiling of a novel bifunctional photoreceptor, Dualchrome1, isolated from a cosmopolitan green alga.</title>
        <authorList>
            <person name="Suzuki S."/>
            <person name="Kawachi M."/>
        </authorList>
    </citation>
    <scope>NUCLEOTIDE SEQUENCE</scope>
    <source>
        <strain evidence="10">NIES 2893</strain>
    </source>
</reference>
<evidence type="ECO:0000313" key="11">
    <source>
        <dbReference type="Proteomes" id="UP000660262"/>
    </source>
</evidence>
<dbReference type="InterPro" id="IPR011146">
    <property type="entry name" value="HIT-like"/>
</dbReference>
<keyword evidence="1" id="KW-0547">Nucleotide-binding</keyword>
<evidence type="ECO:0000256" key="3">
    <source>
        <dbReference type="PIRSR" id="PIRSR639383-1"/>
    </source>
</evidence>
<feature type="domain" description="HIT" evidence="9">
    <location>
        <begin position="407"/>
        <end position="514"/>
    </location>
</feature>
<dbReference type="Gene3D" id="1.10.472.80">
    <property type="entry name" value="Ypt/Rab-GAP domain of gyp1p, domain 3"/>
    <property type="match status" value="1"/>
</dbReference>
<feature type="region of interest" description="Disordered" evidence="7">
    <location>
        <begin position="1"/>
        <end position="24"/>
    </location>
</feature>
<feature type="binding site" evidence="4">
    <location>
        <begin position="494"/>
        <end position="497"/>
    </location>
    <ligand>
        <name>substrate</name>
    </ligand>
</feature>
<feature type="binding site" evidence="4">
    <location>
        <position position="503"/>
    </location>
    <ligand>
        <name>substrate</name>
    </ligand>
</feature>
<evidence type="ECO:0000256" key="4">
    <source>
        <dbReference type="PIRSR" id="PIRSR639383-2"/>
    </source>
</evidence>
<keyword evidence="11" id="KW-1185">Reference proteome</keyword>
<dbReference type="InterPro" id="IPR036265">
    <property type="entry name" value="HIT-like_sf"/>
</dbReference>
<feature type="binding site" evidence="4">
    <location>
        <position position="432"/>
    </location>
    <ligand>
        <name>substrate</name>
    </ligand>
</feature>
<evidence type="ECO:0000259" key="9">
    <source>
        <dbReference type="PROSITE" id="PS51084"/>
    </source>
</evidence>
<feature type="site" description="Important for induction of apoptosis" evidence="5">
    <location>
        <position position="519"/>
    </location>
</feature>
<dbReference type="InterPro" id="IPR019808">
    <property type="entry name" value="Histidine_triad_CS"/>
</dbReference>
<dbReference type="InterPro" id="IPR000195">
    <property type="entry name" value="Rab-GAP-TBC_dom"/>
</dbReference>
<dbReference type="FunFam" id="3.30.428.10:FF:000011">
    <property type="entry name" value="Fragile histidine triad"/>
    <property type="match status" value="1"/>
</dbReference>
<dbReference type="SUPFAM" id="SSF47923">
    <property type="entry name" value="Ypt/Rab-GAP domain of gyp1p"/>
    <property type="match status" value="2"/>
</dbReference>
<feature type="domain" description="Rab-GAP TBC" evidence="8">
    <location>
        <begin position="28"/>
        <end position="301"/>
    </location>
</feature>
<keyword evidence="2" id="KW-0378">Hydrolase</keyword>
<feature type="binding site" evidence="4">
    <location>
        <position position="488"/>
    </location>
    <ligand>
        <name>substrate</name>
    </ligand>
</feature>
<dbReference type="InterPro" id="IPR051884">
    <property type="entry name" value="Bis(5'-adenosyl)-TPase_reg"/>
</dbReference>
<dbReference type="GO" id="GO:0000166">
    <property type="term" value="F:nucleotide binding"/>
    <property type="evidence" value="ECO:0007669"/>
    <property type="project" value="UniProtKB-KW"/>
</dbReference>
<dbReference type="OrthoDB" id="680339at2759"/>
<feature type="short sequence motif" description="Histidine triad motif" evidence="6">
    <location>
        <begin position="499"/>
        <end position="503"/>
    </location>
</feature>
<gene>
    <name evidence="10" type="ORF">PPROV_000341800</name>
</gene>
<dbReference type="Gene3D" id="3.30.428.10">
    <property type="entry name" value="HIT-like"/>
    <property type="match status" value="1"/>
</dbReference>
<dbReference type="Pfam" id="PF01230">
    <property type="entry name" value="HIT"/>
    <property type="match status" value="1"/>
</dbReference>
<protein>
    <recommendedName>
        <fullName evidence="12">HIT domain-containing protein</fullName>
    </recommendedName>
</protein>
<evidence type="ECO:0008006" key="12">
    <source>
        <dbReference type="Google" id="ProtNLM"/>
    </source>
</evidence>
<evidence type="ECO:0000256" key="6">
    <source>
        <dbReference type="PROSITE-ProRule" id="PRU00464"/>
    </source>
</evidence>
<accession>A0A830HC59</accession>
<evidence type="ECO:0000256" key="1">
    <source>
        <dbReference type="ARBA" id="ARBA00022741"/>
    </source>
</evidence>
<organism evidence="10 11">
    <name type="scientific">Pycnococcus provasolii</name>
    <dbReference type="NCBI Taxonomy" id="41880"/>
    <lineage>
        <taxon>Eukaryota</taxon>
        <taxon>Viridiplantae</taxon>
        <taxon>Chlorophyta</taxon>
        <taxon>Pseudoscourfieldiophyceae</taxon>
        <taxon>Pseudoscourfieldiales</taxon>
        <taxon>Pycnococcaceae</taxon>
        <taxon>Pycnococcus</taxon>
    </lineage>
</organism>
<dbReference type="PANTHER" id="PTHR46243">
    <property type="entry name" value="BIS(5'-ADENOSYL)-TRIPHOSPHATASE"/>
    <property type="match status" value="1"/>
</dbReference>
<evidence type="ECO:0000313" key="10">
    <source>
        <dbReference type="EMBL" id="GHP04664.1"/>
    </source>
</evidence>
<dbReference type="SMART" id="SM00164">
    <property type="entry name" value="TBC"/>
    <property type="match status" value="1"/>
</dbReference>
<feature type="compositionally biased region" description="Low complexity" evidence="7">
    <location>
        <begin position="9"/>
        <end position="19"/>
    </location>
</feature>
<evidence type="ECO:0000256" key="2">
    <source>
        <dbReference type="ARBA" id="ARBA00022801"/>
    </source>
</evidence>
<dbReference type="CDD" id="cd01275">
    <property type="entry name" value="FHIT"/>
    <property type="match status" value="1"/>
</dbReference>
<proteinExistence type="predicted"/>
<comment type="caution">
    <text evidence="10">The sequence shown here is derived from an EMBL/GenBank/DDBJ whole genome shotgun (WGS) entry which is preliminary data.</text>
</comment>
<dbReference type="GO" id="GO:0047627">
    <property type="term" value="F:adenylylsulfatase activity"/>
    <property type="evidence" value="ECO:0007669"/>
    <property type="project" value="UniProtKB-ARBA"/>
</dbReference>
<dbReference type="PANTHER" id="PTHR46243:SF1">
    <property type="entry name" value="BIS(5'-ADENOSYL)-TRIPHOSPHATASE"/>
    <property type="match status" value="1"/>
</dbReference>
<dbReference type="InterPro" id="IPR035969">
    <property type="entry name" value="Rab-GAP_TBC_sf"/>
</dbReference>
<name>A0A830HC59_9CHLO</name>
<evidence type="ECO:0000256" key="7">
    <source>
        <dbReference type="SAM" id="MobiDB-lite"/>
    </source>
</evidence>
<dbReference type="Gene3D" id="1.10.8.270">
    <property type="entry name" value="putative rabgap domain of human tbc1 domain family member 14 like domains"/>
    <property type="match status" value="1"/>
</dbReference>
<feature type="binding site" evidence="4">
    <location>
        <position position="411"/>
    </location>
    <ligand>
        <name>substrate</name>
    </ligand>
</feature>
<feature type="compositionally biased region" description="Basic and acidic residues" evidence="7">
    <location>
        <begin position="80"/>
        <end position="89"/>
    </location>
</feature>
<dbReference type="Proteomes" id="UP000660262">
    <property type="component" value="Unassembled WGS sequence"/>
</dbReference>
<dbReference type="PROSITE" id="PS00892">
    <property type="entry name" value="HIT_1"/>
    <property type="match status" value="1"/>
</dbReference>
<evidence type="ECO:0000256" key="5">
    <source>
        <dbReference type="PIRSR" id="PIRSR639383-3"/>
    </source>
</evidence>
<dbReference type="SUPFAM" id="SSF54197">
    <property type="entry name" value="HIT-like"/>
    <property type="match status" value="1"/>
</dbReference>
<dbReference type="Pfam" id="PF00566">
    <property type="entry name" value="RabGAP-TBC"/>
    <property type="match status" value="1"/>
</dbReference>
<dbReference type="PROSITE" id="PS51084">
    <property type="entry name" value="HIT_2"/>
    <property type="match status" value="1"/>
</dbReference>
<dbReference type="PROSITE" id="PS50086">
    <property type="entry name" value="TBC_RABGAP"/>
    <property type="match status" value="1"/>
</dbReference>
<feature type="active site" description="Tele-AMP-histidine intermediate" evidence="3">
    <location>
        <position position="501"/>
    </location>
</feature>
<sequence>MAEGNHGQSPSSSSPSSPSRARPLTLKDMPTSIRWKMWLGVLSSSGDVKQWLSETQTSRQRYADLLKQSEINASRYGGRRSSDPTDDPLRNNPLSADTSTSWGAHWERERWRRVIQQDVERLFPGASFFAREKVRDSVVRVLLTWVEASPSDEMRYKQGLHEIAATLYYVVHADAESRRAKACEMVFVEHDTFALLERLLFDPNGRPLLAHFYTDDHDAVTSAPTQTQPLSPPSPARPPVHASLQAAMDVLRLADSQVYAALTKHSVEPALFALRWLRLLFLREMAFDDALLVWDAIFRHHHEGTQRQGIGLALPVVLVAALVIFVRRDLVVPGMDEVAIIGRLMRMPPLSDARSLISSGESLMCLLDPPPPSSEPPRLLESEFDNNVTAASTSIATTTAVTAETFQFGPHIHIDAEQQIFAESKHSVALVNLKPVVPGHVLVAPKRLAARVSELDANELSDLFSLARDVGQTVQSHFNASSLTFTVQDGPEAGQTVPHVHVHVLPRRKGDFEPNDAVYDAVDASENDMGAARSLDDDRKPRSLQEMAAEAAELRKAMM</sequence>
<feature type="region of interest" description="Disordered" evidence="7">
    <location>
        <begin position="73"/>
        <end position="101"/>
    </location>
</feature>
<dbReference type="AlphaFoldDB" id="A0A830HC59"/>
<feature type="compositionally biased region" description="Polar residues" evidence="7">
    <location>
        <begin position="92"/>
        <end position="101"/>
    </location>
</feature>
<evidence type="ECO:0000259" key="8">
    <source>
        <dbReference type="PROSITE" id="PS50086"/>
    </source>
</evidence>